<protein>
    <submittedName>
        <fullName evidence="8">Oligosaccharide flippase family protein</fullName>
    </submittedName>
</protein>
<evidence type="ECO:0000313" key="8">
    <source>
        <dbReference type="EMBL" id="MFC3085535.1"/>
    </source>
</evidence>
<accession>A0ABV7DSD8</accession>
<dbReference type="InterPro" id="IPR050833">
    <property type="entry name" value="Poly_Biosynth_Transport"/>
</dbReference>
<feature type="transmembrane region" description="Helical" evidence="7">
    <location>
        <begin position="53"/>
        <end position="73"/>
    </location>
</feature>
<evidence type="ECO:0000256" key="6">
    <source>
        <dbReference type="ARBA" id="ARBA00023136"/>
    </source>
</evidence>
<evidence type="ECO:0000256" key="3">
    <source>
        <dbReference type="ARBA" id="ARBA00022475"/>
    </source>
</evidence>
<keyword evidence="9" id="KW-1185">Reference proteome</keyword>
<feature type="transmembrane region" description="Helical" evidence="7">
    <location>
        <begin position="395"/>
        <end position="416"/>
    </location>
</feature>
<sequence>MTPGVRISGLFSGASLTAKVLRGAVLSVGSFGLSQLLRLLSNLILTRLLFPEAFGLMALVTVFLVGLSMFSDLGTGPAIARSPRGDEPDFLDTAWTLQILRGLLLFLACCALARPVASFYEEPLLAGMLALASVQFLVLGLMPTRRDTASRHLRLGRLMLLDLAAQVLSLVVMVALAAWLRSVWALVLGSLAGAALQVLLAALYLPGQRNRLRWEGPAVRELVHFGKWIFVSSIFGFFLAQGDKLVLGKFLPLDAFGIYNIGFFLGSFPAMLGGVAIVRMLIPIYRERPPGQSRDNFLKLRRMRVLVSGGLIAMTTLAALLGPWLVGLLYDARYQDAGAVVVLVACIQVPVIIGLTYDHAALAAGDSQKFFIVTALKATLVGAGLLLGVQAGGLFWALVGQFLALVAAYPALVWLVAWHGAWDPLHDLAFAVLGAVCMALALWWNWAAILALVG</sequence>
<keyword evidence="6 7" id="KW-0472">Membrane</keyword>
<evidence type="ECO:0000256" key="5">
    <source>
        <dbReference type="ARBA" id="ARBA00022989"/>
    </source>
</evidence>
<feature type="transmembrane region" description="Helical" evidence="7">
    <location>
        <begin position="370"/>
        <end position="389"/>
    </location>
</feature>
<dbReference type="Pfam" id="PF13440">
    <property type="entry name" value="Polysacc_synt_3"/>
    <property type="match status" value="1"/>
</dbReference>
<comment type="similarity">
    <text evidence="2">Belongs to the polysaccharide synthase family.</text>
</comment>
<comment type="subcellular location">
    <subcellularLocation>
        <location evidence="1">Cell membrane</location>
        <topology evidence="1">Multi-pass membrane protein</topology>
    </subcellularLocation>
</comment>
<feature type="transmembrane region" description="Helical" evidence="7">
    <location>
        <begin position="20"/>
        <end position="41"/>
    </location>
</feature>
<feature type="transmembrane region" description="Helical" evidence="7">
    <location>
        <begin position="428"/>
        <end position="453"/>
    </location>
</feature>
<keyword evidence="4 7" id="KW-0812">Transmembrane</keyword>
<feature type="transmembrane region" description="Helical" evidence="7">
    <location>
        <begin position="183"/>
        <end position="205"/>
    </location>
</feature>
<dbReference type="EMBL" id="JBHRSM010000011">
    <property type="protein sequence ID" value="MFC3085535.1"/>
    <property type="molecule type" value="Genomic_DNA"/>
</dbReference>
<proteinExistence type="inferred from homology"/>
<feature type="transmembrane region" description="Helical" evidence="7">
    <location>
        <begin position="155"/>
        <end position="177"/>
    </location>
</feature>
<keyword evidence="3" id="KW-1003">Cell membrane</keyword>
<dbReference type="RefSeq" id="WP_354001293.1">
    <property type="nucleotide sequence ID" value="NZ_JAEACP010000002.1"/>
</dbReference>
<feature type="transmembrane region" description="Helical" evidence="7">
    <location>
        <begin position="225"/>
        <end position="241"/>
    </location>
</feature>
<reference evidence="9" key="1">
    <citation type="journal article" date="2019" name="Int. J. Syst. Evol. Microbiol.">
        <title>The Global Catalogue of Microorganisms (GCM) 10K type strain sequencing project: providing services to taxonomists for standard genome sequencing and annotation.</title>
        <authorList>
            <consortium name="The Broad Institute Genomics Platform"/>
            <consortium name="The Broad Institute Genome Sequencing Center for Infectious Disease"/>
            <person name="Wu L."/>
            <person name="Ma J."/>
        </authorList>
    </citation>
    <scope>NUCLEOTIDE SEQUENCE [LARGE SCALE GENOMIC DNA]</scope>
    <source>
        <strain evidence="9">KCTC 62102</strain>
    </source>
</reference>
<organism evidence="8 9">
    <name type="scientific">Tabrizicola soli</name>
    <dbReference type="NCBI Taxonomy" id="2185115"/>
    <lineage>
        <taxon>Bacteria</taxon>
        <taxon>Pseudomonadati</taxon>
        <taxon>Pseudomonadota</taxon>
        <taxon>Alphaproteobacteria</taxon>
        <taxon>Rhodobacterales</taxon>
        <taxon>Paracoccaceae</taxon>
        <taxon>Tabrizicola</taxon>
    </lineage>
</organism>
<evidence type="ECO:0000256" key="1">
    <source>
        <dbReference type="ARBA" id="ARBA00004651"/>
    </source>
</evidence>
<feature type="transmembrane region" description="Helical" evidence="7">
    <location>
        <begin position="337"/>
        <end position="358"/>
    </location>
</feature>
<dbReference type="PANTHER" id="PTHR30250">
    <property type="entry name" value="PST FAMILY PREDICTED COLANIC ACID TRANSPORTER"/>
    <property type="match status" value="1"/>
</dbReference>
<evidence type="ECO:0000256" key="7">
    <source>
        <dbReference type="SAM" id="Phobius"/>
    </source>
</evidence>
<keyword evidence="5 7" id="KW-1133">Transmembrane helix</keyword>
<evidence type="ECO:0000256" key="2">
    <source>
        <dbReference type="ARBA" id="ARBA00007430"/>
    </source>
</evidence>
<feature type="transmembrane region" description="Helical" evidence="7">
    <location>
        <begin position="123"/>
        <end position="143"/>
    </location>
</feature>
<comment type="caution">
    <text evidence="8">The sequence shown here is derived from an EMBL/GenBank/DDBJ whole genome shotgun (WGS) entry which is preliminary data.</text>
</comment>
<feature type="transmembrane region" description="Helical" evidence="7">
    <location>
        <begin position="261"/>
        <end position="282"/>
    </location>
</feature>
<dbReference type="Proteomes" id="UP001595445">
    <property type="component" value="Unassembled WGS sequence"/>
</dbReference>
<gene>
    <name evidence="8" type="ORF">ACFOD6_05685</name>
</gene>
<feature type="transmembrane region" description="Helical" evidence="7">
    <location>
        <begin position="303"/>
        <end position="325"/>
    </location>
</feature>
<dbReference type="PANTHER" id="PTHR30250:SF10">
    <property type="entry name" value="LIPOPOLYSACCHARIDE BIOSYNTHESIS PROTEIN WZXC"/>
    <property type="match status" value="1"/>
</dbReference>
<evidence type="ECO:0000313" key="9">
    <source>
        <dbReference type="Proteomes" id="UP001595445"/>
    </source>
</evidence>
<evidence type="ECO:0000256" key="4">
    <source>
        <dbReference type="ARBA" id="ARBA00022692"/>
    </source>
</evidence>
<name>A0ABV7DSD8_9RHOB</name>